<reference evidence="6 7" key="1">
    <citation type="submission" date="2022-06" db="EMBL/GenBank/DDBJ databases">
        <title>New Species of the Genus Actinoplanes, ActinopZanes ferrugineus.</title>
        <authorList>
            <person name="Ding P."/>
        </authorList>
    </citation>
    <scope>NUCLEOTIDE SEQUENCE [LARGE SCALE GENOMIC DNA]</scope>
    <source>
        <strain evidence="6 7">TRM88003</strain>
    </source>
</reference>
<evidence type="ECO:0000256" key="4">
    <source>
        <dbReference type="ARBA" id="ARBA00022840"/>
    </source>
</evidence>
<dbReference type="InterPro" id="IPR003439">
    <property type="entry name" value="ABC_transporter-like_ATP-bd"/>
</dbReference>
<dbReference type="GO" id="GO:0005524">
    <property type="term" value="F:ATP binding"/>
    <property type="evidence" value="ECO:0007669"/>
    <property type="project" value="UniProtKB-KW"/>
</dbReference>
<keyword evidence="3" id="KW-0547">Nucleotide-binding</keyword>
<keyword evidence="4 6" id="KW-0067">ATP-binding</keyword>
<dbReference type="PROSITE" id="PS00211">
    <property type="entry name" value="ABC_TRANSPORTER_1"/>
    <property type="match status" value="1"/>
</dbReference>
<evidence type="ECO:0000256" key="2">
    <source>
        <dbReference type="ARBA" id="ARBA00022448"/>
    </source>
</evidence>
<name>A0ABT1E2E8_9ACTN</name>
<dbReference type="EMBL" id="JAMYJR010000056">
    <property type="protein sequence ID" value="MCO8277268.1"/>
    <property type="molecule type" value="Genomic_DNA"/>
</dbReference>
<dbReference type="SMART" id="SM00382">
    <property type="entry name" value="AAA"/>
    <property type="match status" value="1"/>
</dbReference>
<keyword evidence="7" id="KW-1185">Reference proteome</keyword>
<comment type="caution">
    <text evidence="6">The sequence shown here is derived from an EMBL/GenBank/DDBJ whole genome shotgun (WGS) entry which is preliminary data.</text>
</comment>
<dbReference type="Proteomes" id="UP001523369">
    <property type="component" value="Unassembled WGS sequence"/>
</dbReference>
<keyword evidence="2" id="KW-0813">Transport</keyword>
<evidence type="ECO:0000313" key="7">
    <source>
        <dbReference type="Proteomes" id="UP001523369"/>
    </source>
</evidence>
<proteinExistence type="inferred from homology"/>
<dbReference type="InterPro" id="IPR027417">
    <property type="entry name" value="P-loop_NTPase"/>
</dbReference>
<evidence type="ECO:0000259" key="5">
    <source>
        <dbReference type="PROSITE" id="PS50893"/>
    </source>
</evidence>
<dbReference type="CDD" id="cd03268">
    <property type="entry name" value="ABC_BcrA_bacitracin_resist"/>
    <property type="match status" value="1"/>
</dbReference>
<dbReference type="RefSeq" id="WP_253243287.1">
    <property type="nucleotide sequence ID" value="NZ_JAMYJR010000056.1"/>
</dbReference>
<dbReference type="PROSITE" id="PS50893">
    <property type="entry name" value="ABC_TRANSPORTER_2"/>
    <property type="match status" value="1"/>
</dbReference>
<sequence>MLDVRAVTKNFGRHTAVQDLSFTVRPGAVTGFLGPNGAGKSTTMRIAVGLTRPDSGRILINGLPYDRLAAPLHEAGVLLDARAVHPRRSAYQHLAVLATTHGIPLRRVDEVLGLVGLSGVAGRRPGGFSLGMSQRLGIAAALLGDPGVVILDEPVNGLDPEGIRWVRTLLRSLAAEGRTVFLSSHLMSEMEMTADRLIVIGRGRLVADVTMAELTAGHQSLEDAYFDLTRDYTLEGESHR</sequence>
<dbReference type="Gene3D" id="3.40.50.300">
    <property type="entry name" value="P-loop containing nucleotide triphosphate hydrolases"/>
    <property type="match status" value="1"/>
</dbReference>
<dbReference type="InterPro" id="IPR003593">
    <property type="entry name" value="AAA+_ATPase"/>
</dbReference>
<dbReference type="SUPFAM" id="SSF52540">
    <property type="entry name" value="P-loop containing nucleoside triphosphate hydrolases"/>
    <property type="match status" value="1"/>
</dbReference>
<dbReference type="InterPro" id="IPR017871">
    <property type="entry name" value="ABC_transporter-like_CS"/>
</dbReference>
<dbReference type="PANTHER" id="PTHR43335">
    <property type="entry name" value="ABC TRANSPORTER, ATP-BINDING PROTEIN"/>
    <property type="match status" value="1"/>
</dbReference>
<feature type="domain" description="ABC transporter" evidence="5">
    <location>
        <begin position="2"/>
        <end position="227"/>
    </location>
</feature>
<evidence type="ECO:0000256" key="3">
    <source>
        <dbReference type="ARBA" id="ARBA00022741"/>
    </source>
</evidence>
<dbReference type="PANTHER" id="PTHR43335:SF4">
    <property type="entry name" value="ABC TRANSPORTER, ATP-BINDING PROTEIN"/>
    <property type="match status" value="1"/>
</dbReference>
<accession>A0ABT1E2E8</accession>
<dbReference type="Pfam" id="PF00005">
    <property type="entry name" value="ABC_tran"/>
    <property type="match status" value="1"/>
</dbReference>
<evidence type="ECO:0000256" key="1">
    <source>
        <dbReference type="ARBA" id="ARBA00005417"/>
    </source>
</evidence>
<gene>
    <name evidence="6" type="ORF">M1L60_42500</name>
</gene>
<comment type="similarity">
    <text evidence="1">Belongs to the ABC transporter superfamily.</text>
</comment>
<protein>
    <submittedName>
        <fullName evidence="6">ABC transporter ATP-binding protein</fullName>
    </submittedName>
</protein>
<evidence type="ECO:0000313" key="6">
    <source>
        <dbReference type="EMBL" id="MCO8277268.1"/>
    </source>
</evidence>
<organism evidence="6 7">
    <name type="scientific">Paractinoplanes aksuensis</name>
    <dbReference type="NCBI Taxonomy" id="2939490"/>
    <lineage>
        <taxon>Bacteria</taxon>
        <taxon>Bacillati</taxon>
        <taxon>Actinomycetota</taxon>
        <taxon>Actinomycetes</taxon>
        <taxon>Micromonosporales</taxon>
        <taxon>Micromonosporaceae</taxon>
        <taxon>Paractinoplanes</taxon>
    </lineage>
</organism>